<proteinExistence type="predicted"/>
<dbReference type="PANTHER" id="PTHR11439:SF487">
    <property type="entry name" value="RNA-DIRECTED DNA POLYMERASE"/>
    <property type="match status" value="1"/>
</dbReference>
<dbReference type="PANTHER" id="PTHR11439">
    <property type="entry name" value="GAG-POL-RELATED RETROTRANSPOSON"/>
    <property type="match status" value="1"/>
</dbReference>
<keyword evidence="3" id="KW-1185">Reference proteome</keyword>
<evidence type="ECO:0000313" key="3">
    <source>
        <dbReference type="Proteomes" id="UP000467841"/>
    </source>
</evidence>
<dbReference type="SUPFAM" id="SSF56672">
    <property type="entry name" value="DNA/RNA polymerases"/>
    <property type="match status" value="1"/>
</dbReference>
<dbReference type="Proteomes" id="UP000467841">
    <property type="component" value="Unassembled WGS sequence"/>
</dbReference>
<dbReference type="AlphaFoldDB" id="A0A6D2ILA4"/>
<dbReference type="OrthoDB" id="2012657at2759"/>
<comment type="caution">
    <text evidence="2">The sequence shown here is derived from an EMBL/GenBank/DDBJ whole genome shotgun (WGS) entry which is preliminary data.</text>
</comment>
<dbReference type="CDD" id="cd09272">
    <property type="entry name" value="RNase_HI_RT_Ty1"/>
    <property type="match status" value="1"/>
</dbReference>
<sequence length="357" mass="40445">MKLPPGFQSSDPNKVCRLRKSLYGLKQAPRCWFAKLSTALKEYGFKQGYPDYSLFSLIRGGTILHILVYVDDFVISGNDLGVIEKFKEYLHECFHMKDLGKLKYFLGIEVSRGPDGICLSQRKYTLDIITEVCLLGAKPSPTPVEVNHKLGSVDSPELKRPEEYRRLVGRLIYLSITGPDLTYIVHILSQFMQTPLVAHWEAALRVVRYLKGTPAQGVLLRRDSNLTITAYCDSDYNALSCSSAEAEYRAMAYTLRELKWLKKLLRTFGFDHPQPMPLFCDSQAALHIAANPVFHERTKHVESDCHFVRDAVQEGLIATHHLSTKEQVADLFTKALPKPIFDKLLSKLGVRSSRPPT</sequence>
<dbReference type="InterPro" id="IPR043502">
    <property type="entry name" value="DNA/RNA_pol_sf"/>
</dbReference>
<accession>A0A6D2ILA4</accession>
<protein>
    <recommendedName>
        <fullName evidence="1">Reverse transcriptase Ty1/copia-type domain-containing protein</fullName>
    </recommendedName>
</protein>
<name>A0A6D2ILA4_9BRAS</name>
<organism evidence="2 3">
    <name type="scientific">Microthlaspi erraticum</name>
    <dbReference type="NCBI Taxonomy" id="1685480"/>
    <lineage>
        <taxon>Eukaryota</taxon>
        <taxon>Viridiplantae</taxon>
        <taxon>Streptophyta</taxon>
        <taxon>Embryophyta</taxon>
        <taxon>Tracheophyta</taxon>
        <taxon>Spermatophyta</taxon>
        <taxon>Magnoliopsida</taxon>
        <taxon>eudicotyledons</taxon>
        <taxon>Gunneridae</taxon>
        <taxon>Pentapetalae</taxon>
        <taxon>rosids</taxon>
        <taxon>malvids</taxon>
        <taxon>Brassicales</taxon>
        <taxon>Brassicaceae</taxon>
        <taxon>Coluteocarpeae</taxon>
        <taxon>Microthlaspi</taxon>
    </lineage>
</organism>
<dbReference type="InterPro" id="IPR013103">
    <property type="entry name" value="RVT_2"/>
</dbReference>
<reference evidence="2" key="1">
    <citation type="submission" date="2020-01" db="EMBL/GenBank/DDBJ databases">
        <authorList>
            <person name="Mishra B."/>
        </authorList>
    </citation>
    <scope>NUCLEOTIDE SEQUENCE [LARGE SCALE GENOMIC DNA]</scope>
</reference>
<evidence type="ECO:0000259" key="1">
    <source>
        <dbReference type="Pfam" id="PF07727"/>
    </source>
</evidence>
<dbReference type="Pfam" id="PF07727">
    <property type="entry name" value="RVT_2"/>
    <property type="match status" value="1"/>
</dbReference>
<dbReference type="EMBL" id="CACVBM020001056">
    <property type="protein sequence ID" value="CAA7027432.1"/>
    <property type="molecule type" value="Genomic_DNA"/>
</dbReference>
<gene>
    <name evidence="2" type="ORF">MERR_LOCUS14667</name>
</gene>
<feature type="domain" description="Reverse transcriptase Ty1/copia-type" evidence="1">
    <location>
        <begin position="1"/>
        <end position="145"/>
    </location>
</feature>
<evidence type="ECO:0000313" key="2">
    <source>
        <dbReference type="EMBL" id="CAA7027432.1"/>
    </source>
</evidence>